<evidence type="ECO:0000313" key="1">
    <source>
        <dbReference type="EMBL" id="EDS09155.1"/>
    </source>
</evidence>
<accession>B0PGQ7</accession>
<sequence>MSDHKTTGRDVSASIITLPTFLIKSLLKNRRLACSFIFGM</sequence>
<name>B0PGQ7_9FIRM</name>
<keyword evidence="2" id="KW-1185">Reference proteome</keyword>
<proteinExistence type="predicted"/>
<dbReference type="HOGENOM" id="CLU_3283923_0_0_9"/>
<dbReference type="Proteomes" id="UP000003803">
    <property type="component" value="Unassembled WGS sequence"/>
</dbReference>
<protein>
    <submittedName>
        <fullName evidence="1">Uncharacterized protein</fullName>
    </submittedName>
</protein>
<dbReference type="EMBL" id="ABGD02000030">
    <property type="protein sequence ID" value="EDS09155.1"/>
    <property type="molecule type" value="Genomic_DNA"/>
</dbReference>
<organism evidence="1 2">
    <name type="scientific">Anaerotruncus colihominis DSM 17241</name>
    <dbReference type="NCBI Taxonomy" id="445972"/>
    <lineage>
        <taxon>Bacteria</taxon>
        <taxon>Bacillati</taxon>
        <taxon>Bacillota</taxon>
        <taxon>Clostridia</taxon>
        <taxon>Eubacteriales</taxon>
        <taxon>Oscillospiraceae</taxon>
        <taxon>Anaerotruncus</taxon>
    </lineage>
</organism>
<reference evidence="1" key="1">
    <citation type="submission" date="2007-11" db="EMBL/GenBank/DDBJ databases">
        <authorList>
            <person name="Fulton L."/>
            <person name="Clifton S."/>
            <person name="Fulton B."/>
            <person name="Xu J."/>
            <person name="Minx P."/>
            <person name="Pepin K.H."/>
            <person name="Johnson M."/>
            <person name="Thiruvilangam P."/>
            <person name="Bhonagiri V."/>
            <person name="Nash W.E."/>
            <person name="Mardis E.R."/>
            <person name="Wilson R.K."/>
        </authorList>
    </citation>
    <scope>NUCLEOTIDE SEQUENCE [LARGE SCALE GENOMIC DNA]</scope>
    <source>
        <strain evidence="1">DSM 17241</strain>
    </source>
</reference>
<dbReference type="AlphaFoldDB" id="B0PGQ7"/>
<gene>
    <name evidence="1" type="ORF">ANACOL_03925</name>
</gene>
<reference evidence="1" key="2">
    <citation type="submission" date="2013-09" db="EMBL/GenBank/DDBJ databases">
        <title>Draft genome sequence of Anaerotruncus colihominis(DSM 17241).</title>
        <authorList>
            <person name="Sudarsanam P."/>
            <person name="Ley R."/>
            <person name="Guruge J."/>
            <person name="Turnbaugh P.J."/>
            <person name="Mahowald M."/>
            <person name="Liep D."/>
            <person name="Gordon J."/>
        </authorList>
    </citation>
    <scope>NUCLEOTIDE SEQUENCE</scope>
    <source>
        <strain evidence="1">DSM 17241</strain>
    </source>
</reference>
<comment type="caution">
    <text evidence="1">The sequence shown here is derived from an EMBL/GenBank/DDBJ whole genome shotgun (WGS) entry which is preliminary data.</text>
</comment>
<evidence type="ECO:0000313" key="2">
    <source>
        <dbReference type="Proteomes" id="UP000003803"/>
    </source>
</evidence>